<evidence type="ECO:0000313" key="2">
    <source>
        <dbReference type="Proteomes" id="UP000032289"/>
    </source>
</evidence>
<dbReference type="Proteomes" id="UP000032289">
    <property type="component" value="Unassembled WGS sequence"/>
</dbReference>
<reference evidence="1 2" key="1">
    <citation type="journal article" date="2015" name="Microbiology (Mosc.)">
        <title>Genomics of the Weissella cibaria species with an examination of its metabolic traits.</title>
        <authorList>
            <person name="Lynch K.M."/>
            <person name="Lucid A."/>
            <person name="Arendt E.K."/>
            <person name="Sleator R.D."/>
            <person name="Lucey B."/>
            <person name="Coffey A."/>
        </authorList>
    </citation>
    <scope>NUCLEOTIDE SEQUENCE [LARGE SCALE GENOMIC DNA]</scope>
    <source>
        <strain evidence="1 2">AB3b</strain>
    </source>
</reference>
<protein>
    <submittedName>
        <fullName evidence="1">Uncharacterized protein</fullName>
    </submittedName>
</protein>
<dbReference type="AlphaFoldDB" id="A0A0D1K1X1"/>
<gene>
    <name evidence="1" type="ORF">ab3b_02437</name>
</gene>
<comment type="caution">
    <text evidence="1">The sequence shown here is derived from an EMBL/GenBank/DDBJ whole genome shotgun (WGS) entry which is preliminary data.</text>
</comment>
<evidence type="ECO:0000313" key="1">
    <source>
        <dbReference type="EMBL" id="KIU18974.1"/>
    </source>
</evidence>
<organism evidence="1 2">
    <name type="scientific">Weissella cibaria</name>
    <dbReference type="NCBI Taxonomy" id="137591"/>
    <lineage>
        <taxon>Bacteria</taxon>
        <taxon>Bacillati</taxon>
        <taxon>Bacillota</taxon>
        <taxon>Bacilli</taxon>
        <taxon>Lactobacillales</taxon>
        <taxon>Lactobacillaceae</taxon>
        <taxon>Weissella</taxon>
    </lineage>
</organism>
<sequence length="54" mass="6316">MYKAHVYGTMTFYKDDASIDRKHPFGTLEMYDVEADSLNQLVQRLAEHFGTDMK</sequence>
<dbReference type="RefSeq" id="WP_160280055.1">
    <property type="nucleotide sequence ID" value="NZ_JWHT01000088.1"/>
</dbReference>
<dbReference type="EMBL" id="JWHT01000088">
    <property type="protein sequence ID" value="KIU18974.1"/>
    <property type="molecule type" value="Genomic_DNA"/>
</dbReference>
<accession>A0A0D1K1X1</accession>
<name>A0A0D1K1X1_9LACO</name>
<dbReference type="PATRIC" id="fig|137591.24.peg.2404"/>
<proteinExistence type="predicted"/>